<dbReference type="OrthoDB" id="2149840at2759"/>
<proteinExistence type="predicted"/>
<gene>
    <name evidence="3" type="ORF">CLODIP_2_CD15826</name>
</gene>
<feature type="transmembrane region" description="Helical" evidence="1">
    <location>
        <begin position="206"/>
        <end position="222"/>
    </location>
</feature>
<dbReference type="Proteomes" id="UP000494165">
    <property type="component" value="Unassembled WGS sequence"/>
</dbReference>
<feature type="transmembrane region" description="Helical" evidence="1">
    <location>
        <begin position="345"/>
        <end position="365"/>
    </location>
</feature>
<evidence type="ECO:0000256" key="1">
    <source>
        <dbReference type="SAM" id="Phobius"/>
    </source>
</evidence>
<name>A0A8S1C2U5_9INSE</name>
<evidence type="ECO:0000313" key="3">
    <source>
        <dbReference type="EMBL" id="CAB3361545.1"/>
    </source>
</evidence>
<feature type="transmembrane region" description="Helical" evidence="1">
    <location>
        <begin position="428"/>
        <end position="449"/>
    </location>
</feature>
<feature type="transmembrane region" description="Helical" evidence="1">
    <location>
        <begin position="242"/>
        <end position="259"/>
    </location>
</feature>
<keyword evidence="1" id="KW-0472">Membrane</keyword>
<dbReference type="PANTHER" id="PTHR31061">
    <property type="entry name" value="LD22376P"/>
    <property type="match status" value="1"/>
</dbReference>
<feature type="transmembrane region" description="Helical" evidence="1">
    <location>
        <begin position="526"/>
        <end position="549"/>
    </location>
</feature>
<sequence>MSDLSFSPRWPRIFEVNGKRCNLSSISDLSFSEACLFISSTAEDALHFVGQSLQCVNCDLIEWTSIAPNTSVPILITSAYPVLFEIRNSDTQVLHRFEGKLGERGVYDVNCTETSCGRLITVQDPDDSLIGIIFVLLSLLVLQLGWIGLQHISNTNWYQRMVSKEDSVSEIENDLGSPSTFVDASVRTIMQQAVQKQNSRVKSLDVFRGLCIVLMIFVNYGGGKYPIFEHATWNGMTIADVVFPSFMWIMGLSMALSMRSQLRSGVTRKKLALRCVQRGLKLILIGLMLNSNGNNNFATLRIPGVLQRLGVAYIIVSVMEAFRMKLQSCQQPHRLAWLQDVADGWLQWILVLVLIAIHSALTFALPVPDCPTGYLGPGGIQDQGNFKNCTGGAAGYIDRVLFGPNHLYQHPTVRKFYYTEVPFDPEGLIGNLTAVLLVYLGVQAGRIMLTYSNPWSRILRWIIWGGIAGIIGGILCNFSKEFGVIPVNKNLFSLSFVLVNSCLDFFLLSFLYFIVDVKHVWSGSPFYFTGMNSLLVYILHGFTGNMLPWRWQPLGNSHMEVLFMDAWAASLWVIISYFWFRNNFFFTV</sequence>
<feature type="transmembrane region" description="Helical" evidence="1">
    <location>
        <begin position="461"/>
        <end position="480"/>
    </location>
</feature>
<evidence type="ECO:0000313" key="4">
    <source>
        <dbReference type="Proteomes" id="UP000494165"/>
    </source>
</evidence>
<reference evidence="3 4" key="1">
    <citation type="submission" date="2020-04" db="EMBL/GenBank/DDBJ databases">
        <authorList>
            <person name="Alioto T."/>
            <person name="Alioto T."/>
            <person name="Gomez Garrido J."/>
        </authorList>
    </citation>
    <scope>NUCLEOTIDE SEQUENCE [LARGE SCALE GENOMIC DNA]</scope>
</reference>
<feature type="domain" description="Heparan-alpha-glucosaminide N-acetyltransferase catalytic" evidence="2">
    <location>
        <begin position="200"/>
        <end position="320"/>
    </location>
</feature>
<dbReference type="Pfam" id="PF07786">
    <property type="entry name" value="HGSNAT_cat"/>
    <property type="match status" value="1"/>
</dbReference>
<keyword evidence="1" id="KW-0812">Transmembrane</keyword>
<keyword evidence="4" id="KW-1185">Reference proteome</keyword>
<comment type="caution">
    <text evidence="3">The sequence shown here is derived from an EMBL/GenBank/DDBJ whole genome shotgun (WGS) entry which is preliminary data.</text>
</comment>
<feature type="transmembrane region" description="Helical" evidence="1">
    <location>
        <begin position="129"/>
        <end position="149"/>
    </location>
</feature>
<accession>A0A8S1C2U5</accession>
<dbReference type="AlphaFoldDB" id="A0A8S1C2U5"/>
<dbReference type="EMBL" id="CADEPI010000006">
    <property type="protein sequence ID" value="CAB3361545.1"/>
    <property type="molecule type" value="Genomic_DNA"/>
</dbReference>
<feature type="transmembrane region" description="Helical" evidence="1">
    <location>
        <begin position="561"/>
        <end position="580"/>
    </location>
</feature>
<evidence type="ECO:0000259" key="2">
    <source>
        <dbReference type="Pfam" id="PF07786"/>
    </source>
</evidence>
<keyword evidence="1" id="KW-1133">Transmembrane helix</keyword>
<dbReference type="InterPro" id="IPR012429">
    <property type="entry name" value="HGSNAT_cat"/>
</dbReference>
<dbReference type="PANTHER" id="PTHR31061:SF24">
    <property type="entry name" value="LD22376P"/>
    <property type="match status" value="1"/>
</dbReference>
<feature type="transmembrane region" description="Helical" evidence="1">
    <location>
        <begin position="492"/>
        <end position="514"/>
    </location>
</feature>
<protein>
    <recommendedName>
        <fullName evidence="2">Heparan-alpha-glucosaminide N-acetyltransferase catalytic domain-containing protein</fullName>
    </recommendedName>
</protein>
<organism evidence="3 4">
    <name type="scientific">Cloeon dipterum</name>
    <dbReference type="NCBI Taxonomy" id="197152"/>
    <lineage>
        <taxon>Eukaryota</taxon>
        <taxon>Metazoa</taxon>
        <taxon>Ecdysozoa</taxon>
        <taxon>Arthropoda</taxon>
        <taxon>Hexapoda</taxon>
        <taxon>Insecta</taxon>
        <taxon>Pterygota</taxon>
        <taxon>Palaeoptera</taxon>
        <taxon>Ephemeroptera</taxon>
        <taxon>Pisciforma</taxon>
        <taxon>Baetidae</taxon>
        <taxon>Cloeon</taxon>
    </lineage>
</organism>